<dbReference type="GO" id="GO:0016020">
    <property type="term" value="C:membrane"/>
    <property type="evidence" value="ECO:0007669"/>
    <property type="project" value="UniProtKB-SubCell"/>
</dbReference>
<name>A0A934VAW5_9BACT</name>
<dbReference type="PANTHER" id="PTHR30238">
    <property type="entry name" value="MEMBRANE BOUND PREDICTED REDOX MODULATOR"/>
    <property type="match status" value="1"/>
</dbReference>
<feature type="transmembrane region" description="Helical" evidence="6">
    <location>
        <begin position="250"/>
        <end position="269"/>
    </location>
</feature>
<keyword evidence="5 6" id="KW-0472">Membrane</keyword>
<comment type="similarity">
    <text evidence="2">Belongs to the TerC family.</text>
</comment>
<reference evidence="7" key="1">
    <citation type="submission" date="2021-01" db="EMBL/GenBank/DDBJ databases">
        <title>Modified the classification status of verrucomicrobia.</title>
        <authorList>
            <person name="Feng X."/>
        </authorList>
    </citation>
    <scope>NUCLEOTIDE SEQUENCE</scope>
    <source>
        <strain evidence="7">JCM 18052</strain>
    </source>
</reference>
<dbReference type="NCBIfam" id="TIGR03716">
    <property type="entry name" value="R_switched_YkoY"/>
    <property type="match status" value="1"/>
</dbReference>
<evidence type="ECO:0000313" key="8">
    <source>
        <dbReference type="Proteomes" id="UP000600139"/>
    </source>
</evidence>
<evidence type="ECO:0000256" key="3">
    <source>
        <dbReference type="ARBA" id="ARBA00022692"/>
    </source>
</evidence>
<gene>
    <name evidence="7" type="ORF">JIN84_06810</name>
</gene>
<keyword evidence="3 6" id="KW-0812">Transmembrane</keyword>
<evidence type="ECO:0000256" key="5">
    <source>
        <dbReference type="ARBA" id="ARBA00023136"/>
    </source>
</evidence>
<dbReference type="RefSeq" id="WP_200350280.1">
    <property type="nucleotide sequence ID" value="NZ_BAABHZ010000012.1"/>
</dbReference>
<evidence type="ECO:0000256" key="2">
    <source>
        <dbReference type="ARBA" id="ARBA00007511"/>
    </source>
</evidence>
<proteinExistence type="inferred from homology"/>
<dbReference type="EMBL" id="JAENIK010000008">
    <property type="protein sequence ID" value="MBK1815316.1"/>
    <property type="molecule type" value="Genomic_DNA"/>
</dbReference>
<feature type="transmembrane region" description="Helical" evidence="6">
    <location>
        <begin position="163"/>
        <end position="181"/>
    </location>
</feature>
<evidence type="ECO:0000313" key="7">
    <source>
        <dbReference type="EMBL" id="MBK1815316.1"/>
    </source>
</evidence>
<comment type="caution">
    <text evidence="7">The sequence shown here is derived from an EMBL/GenBank/DDBJ whole genome shotgun (WGS) entry which is preliminary data.</text>
</comment>
<keyword evidence="4 6" id="KW-1133">Transmembrane helix</keyword>
<evidence type="ECO:0000256" key="1">
    <source>
        <dbReference type="ARBA" id="ARBA00004141"/>
    </source>
</evidence>
<dbReference type="Proteomes" id="UP000600139">
    <property type="component" value="Unassembled WGS sequence"/>
</dbReference>
<dbReference type="AlphaFoldDB" id="A0A934VAW5"/>
<feature type="transmembrane region" description="Helical" evidence="6">
    <location>
        <begin position="52"/>
        <end position="80"/>
    </location>
</feature>
<evidence type="ECO:0000256" key="6">
    <source>
        <dbReference type="SAM" id="Phobius"/>
    </source>
</evidence>
<protein>
    <submittedName>
        <fullName evidence="7">DUF475 domain-containing protein</fullName>
    </submittedName>
</protein>
<sequence length="278" mass="30245">MDWTYNILGPDPVAGLMVILILVIIEGVLSVDNAAVLATMVMRLPEEQRGKALKYGIIGAYAFRGLCLALAAWLITIWWLEPLGGIYLLWLAWSHFSKHKSVEEEGAEAVAAEGNLLYRCTIGLLGPFWATVAAVEVMDLAFSIDNVVAAIAYVKMYPMPSKLVLVCTGVFLGILAMRFAATGFVKLMHRYPFLETCAFVVIGILGIKLVLSVPRHFLDKTNDFHAYLAAKSPALSSAGDAFHSFLASHYFDLGTSVLTLLIFIVPVLAHRLKGGGNG</sequence>
<dbReference type="InterPro" id="IPR022493">
    <property type="entry name" value="CHP03716_TM_YkoY"/>
</dbReference>
<feature type="transmembrane region" description="Helical" evidence="6">
    <location>
        <begin position="12"/>
        <end position="31"/>
    </location>
</feature>
<dbReference type="InterPro" id="IPR005496">
    <property type="entry name" value="Integral_membrane_TerC"/>
</dbReference>
<dbReference type="PANTHER" id="PTHR30238:SF4">
    <property type="entry name" value="SLL1022 PROTEIN"/>
    <property type="match status" value="1"/>
</dbReference>
<evidence type="ECO:0000256" key="4">
    <source>
        <dbReference type="ARBA" id="ARBA00022989"/>
    </source>
</evidence>
<feature type="transmembrane region" description="Helical" evidence="6">
    <location>
        <begin position="193"/>
        <end position="211"/>
    </location>
</feature>
<organism evidence="7 8">
    <name type="scientific">Luteolibacter yonseiensis</name>
    <dbReference type="NCBI Taxonomy" id="1144680"/>
    <lineage>
        <taxon>Bacteria</taxon>
        <taxon>Pseudomonadati</taxon>
        <taxon>Verrucomicrobiota</taxon>
        <taxon>Verrucomicrobiia</taxon>
        <taxon>Verrucomicrobiales</taxon>
        <taxon>Verrucomicrobiaceae</taxon>
        <taxon>Luteolibacter</taxon>
    </lineage>
</organism>
<dbReference type="Pfam" id="PF03741">
    <property type="entry name" value="TerC"/>
    <property type="match status" value="1"/>
</dbReference>
<comment type="subcellular location">
    <subcellularLocation>
        <location evidence="1">Membrane</location>
        <topology evidence="1">Multi-pass membrane protein</topology>
    </subcellularLocation>
</comment>
<accession>A0A934VAW5</accession>
<keyword evidence="8" id="KW-1185">Reference proteome</keyword>